<evidence type="ECO:0000313" key="2">
    <source>
        <dbReference type="Proteomes" id="UP000478463"/>
    </source>
</evidence>
<accession>A0A6L7IM88</accession>
<gene>
    <name evidence="1" type="ORF">GS424_000270</name>
</gene>
<sequence>MGQYDFSYSIPSGFDSRVRQLLQQLYSSGDLADALERCRCEREDLGNAYYAGMRGDNWNKKALDFTIEGPQKSIAVLKSNNDILKNAMSKALRSSESGFLLRDIVFLVADDIDSFPSTNEERLNADIETARVVLADIIKIGERLSLNVSYRESSTENSINDYLRDALSVMGYNEVKDQTRHGLSVSGKDAGEVDILISKAGKEVAVIEGLKLSSVDSAYIDSHIAKAISNYNALGTATFVIAYICSTDFGLFWERYSTHLQGYAFPLQVKKEFRIESYPNAAARIASMVLSRDGFDFPVYFIALKLSR</sequence>
<organism evidence="1 2">
    <name type="scientific">Eggerthella guodeyinii</name>
    <dbReference type="NCBI Taxonomy" id="2690837"/>
    <lineage>
        <taxon>Bacteria</taxon>
        <taxon>Bacillati</taxon>
        <taxon>Actinomycetota</taxon>
        <taxon>Coriobacteriia</taxon>
        <taxon>Eggerthellales</taxon>
        <taxon>Eggerthellaceae</taxon>
        <taxon>Eggerthella</taxon>
    </lineage>
</organism>
<proteinExistence type="predicted"/>
<dbReference type="RefSeq" id="WP_160940788.1">
    <property type="nucleotide sequence ID" value="NZ_CP063310.1"/>
</dbReference>
<dbReference type="KEGG" id="egd:GS424_000270"/>
<dbReference type="Proteomes" id="UP000478463">
    <property type="component" value="Chromosome"/>
</dbReference>
<dbReference type="AlphaFoldDB" id="A0A6L7IM88"/>
<dbReference type="EMBL" id="CP063310">
    <property type="protein sequence ID" value="QOS68350.1"/>
    <property type="molecule type" value="Genomic_DNA"/>
</dbReference>
<reference evidence="1 2" key="1">
    <citation type="submission" date="2020-10" db="EMBL/GenBank/DDBJ databases">
        <title>Eggerthella sp. nov., isolated from human feces.</title>
        <authorList>
            <person name="Yajun G."/>
        </authorList>
    </citation>
    <scope>NUCLEOTIDE SEQUENCE [LARGE SCALE GENOMIC DNA]</scope>
    <source>
        <strain evidence="1 2">HF-1101</strain>
    </source>
</reference>
<protein>
    <submittedName>
        <fullName evidence="1">Uncharacterized protein</fullName>
    </submittedName>
</protein>
<evidence type="ECO:0000313" key="1">
    <source>
        <dbReference type="EMBL" id="QOS68350.1"/>
    </source>
</evidence>
<name>A0A6L7IM88_9ACTN</name>